<evidence type="ECO:0000256" key="15">
    <source>
        <dbReference type="SAM" id="Coils"/>
    </source>
</evidence>
<dbReference type="KEGG" id="mdo:100012891"/>
<dbReference type="OMA" id="FIMDRVH"/>
<dbReference type="InterPro" id="IPR036322">
    <property type="entry name" value="WD40_repeat_dom_sf"/>
</dbReference>
<evidence type="ECO:0000256" key="10">
    <source>
        <dbReference type="ARBA" id="ARBA00023273"/>
    </source>
</evidence>
<accession>F7CXA7</accession>
<evidence type="ECO:0000256" key="1">
    <source>
        <dbReference type="ARBA" id="ARBA00004611"/>
    </source>
</evidence>
<dbReference type="FunCoup" id="F7CXA7">
    <property type="interactions" value="172"/>
</dbReference>
<dbReference type="GeneID" id="100012891"/>
<evidence type="ECO:0000256" key="6">
    <source>
        <dbReference type="ARBA" id="ARBA00022846"/>
    </source>
</evidence>
<comment type="similarity">
    <text evidence="12">Belongs to the CFAP44 family.</text>
</comment>
<feature type="coiled-coil region" evidence="15">
    <location>
        <begin position="1677"/>
        <end position="1795"/>
    </location>
</feature>
<feature type="region of interest" description="Disordered" evidence="16">
    <location>
        <begin position="1"/>
        <end position="46"/>
    </location>
</feature>
<dbReference type="GO" id="GO:0000902">
    <property type="term" value="P:cell morphogenesis"/>
    <property type="evidence" value="ECO:0007669"/>
    <property type="project" value="Ensembl"/>
</dbReference>
<keyword evidence="8" id="KW-0969">Cilium</keyword>
<dbReference type="PROSITE" id="PS50294">
    <property type="entry name" value="WD_REPEATS_REGION"/>
    <property type="match status" value="1"/>
</dbReference>
<dbReference type="PROSITE" id="PS50082">
    <property type="entry name" value="WD_REPEATS_2"/>
    <property type="match status" value="1"/>
</dbReference>
<feature type="compositionally biased region" description="Basic and acidic residues" evidence="16">
    <location>
        <begin position="1"/>
        <end position="12"/>
    </location>
</feature>
<feature type="coiled-coil region" evidence="15">
    <location>
        <begin position="1377"/>
        <end position="1425"/>
    </location>
</feature>
<feature type="coiled-coil region" evidence="15">
    <location>
        <begin position="894"/>
        <end position="932"/>
    </location>
</feature>
<feature type="region of interest" description="Disordered" evidence="16">
    <location>
        <begin position="1459"/>
        <end position="1498"/>
    </location>
</feature>
<dbReference type="GO" id="GO:0006997">
    <property type="term" value="P:nucleus organization"/>
    <property type="evidence" value="ECO:0007669"/>
    <property type="project" value="Ensembl"/>
</dbReference>
<dbReference type="GO" id="GO:0008233">
    <property type="term" value="F:peptidase activity"/>
    <property type="evidence" value="ECO:0007669"/>
    <property type="project" value="Ensembl"/>
</dbReference>
<dbReference type="InterPro" id="IPR019775">
    <property type="entry name" value="WD40_repeat_CS"/>
</dbReference>
<feature type="compositionally biased region" description="Acidic residues" evidence="16">
    <location>
        <begin position="677"/>
        <end position="699"/>
    </location>
</feature>
<name>F7CXA7_MONDO</name>
<evidence type="ECO:0000313" key="18">
    <source>
        <dbReference type="Proteomes" id="UP000002280"/>
    </source>
</evidence>
<reference evidence="17" key="3">
    <citation type="submission" date="2025-09" db="UniProtKB">
        <authorList>
            <consortium name="Ensembl"/>
        </authorList>
    </citation>
    <scope>IDENTIFICATION</scope>
</reference>
<keyword evidence="18" id="KW-1185">Reference proteome</keyword>
<dbReference type="SUPFAM" id="SSF50978">
    <property type="entry name" value="WD40 repeat-like"/>
    <property type="match status" value="2"/>
</dbReference>
<dbReference type="ExpressionAtlas" id="F7CXA7">
    <property type="expression patterns" value="baseline"/>
</dbReference>
<dbReference type="PROSITE" id="PS00678">
    <property type="entry name" value="WD_REPEATS_1"/>
    <property type="match status" value="1"/>
</dbReference>
<feature type="compositionally biased region" description="Acidic residues" evidence="16">
    <location>
        <begin position="1464"/>
        <end position="1498"/>
    </location>
</feature>
<evidence type="ECO:0000256" key="8">
    <source>
        <dbReference type="ARBA" id="ARBA00023069"/>
    </source>
</evidence>
<dbReference type="FunFam" id="2.130.10.10:FF:000547">
    <property type="entry name" value="Cilia- and flagella-associated protein 44"/>
    <property type="match status" value="1"/>
</dbReference>
<keyword evidence="3" id="KW-0597">Phosphoprotein</keyword>
<evidence type="ECO:0000313" key="17">
    <source>
        <dbReference type="Ensembl" id="ENSMODP00000022629.4"/>
    </source>
</evidence>
<evidence type="ECO:0000256" key="12">
    <source>
        <dbReference type="ARBA" id="ARBA00060934"/>
    </source>
</evidence>
<feature type="region of interest" description="Disordered" evidence="16">
    <location>
        <begin position="674"/>
        <end position="699"/>
    </location>
</feature>
<dbReference type="InParanoid" id="F7CXA7"/>
<evidence type="ECO:0000256" key="2">
    <source>
        <dbReference type="ARBA" id="ARBA00022490"/>
    </source>
</evidence>
<dbReference type="Bgee" id="ENSMODG00000018147">
    <property type="expression patterns" value="Expressed in ovary and 11 other cell types or tissues"/>
</dbReference>
<feature type="repeat" description="WD" evidence="14">
    <location>
        <begin position="531"/>
        <end position="564"/>
    </location>
</feature>
<keyword evidence="2" id="KW-0963">Cytoplasm</keyword>
<keyword evidence="9" id="KW-0206">Cytoskeleton</keyword>
<keyword evidence="5" id="KW-0677">Repeat</keyword>
<evidence type="ECO:0000256" key="13">
    <source>
        <dbReference type="ARBA" id="ARBA00074727"/>
    </source>
</evidence>
<dbReference type="InterPro" id="IPR015943">
    <property type="entry name" value="WD40/YVTN_repeat-like_dom_sf"/>
</dbReference>
<dbReference type="PANTHER" id="PTHR14885">
    <property type="entry name" value="CILIA- AND FLAGELLA-ASSOCIATED PROTEIN 43-RELATED"/>
    <property type="match status" value="1"/>
</dbReference>
<reference evidence="17 18" key="1">
    <citation type="journal article" date="2007" name="Nature">
        <title>Genome of the marsupial Monodelphis domestica reveals innovation in non-coding sequences.</title>
        <authorList>
            <person name="Mikkelsen T.S."/>
            <person name="Wakefield M.J."/>
            <person name="Aken B."/>
            <person name="Amemiya C.T."/>
            <person name="Chang J.L."/>
            <person name="Duke S."/>
            <person name="Garber M."/>
            <person name="Gentles A.J."/>
            <person name="Goodstadt L."/>
            <person name="Heger A."/>
            <person name="Jurka J."/>
            <person name="Kamal M."/>
            <person name="Mauceli E."/>
            <person name="Searle S.M."/>
            <person name="Sharpe T."/>
            <person name="Baker M.L."/>
            <person name="Batzer M.A."/>
            <person name="Benos P.V."/>
            <person name="Belov K."/>
            <person name="Clamp M."/>
            <person name="Cook A."/>
            <person name="Cuff J."/>
            <person name="Das R."/>
            <person name="Davidow L."/>
            <person name="Deakin J.E."/>
            <person name="Fazzari M.J."/>
            <person name="Glass J.L."/>
            <person name="Grabherr M."/>
            <person name="Greally J.M."/>
            <person name="Gu W."/>
            <person name="Hore T.A."/>
            <person name="Huttley G.A."/>
            <person name="Kleber M."/>
            <person name="Jirtle R.L."/>
            <person name="Koina E."/>
            <person name="Lee J.T."/>
            <person name="Mahony S."/>
            <person name="Marra M.A."/>
            <person name="Miller R.D."/>
            <person name="Nicholls R.D."/>
            <person name="Oda M."/>
            <person name="Papenfuss A.T."/>
            <person name="Parra Z.E."/>
            <person name="Pollock D.D."/>
            <person name="Ray D.A."/>
            <person name="Schein J.E."/>
            <person name="Speed T.P."/>
            <person name="Thompson K."/>
            <person name="VandeBerg J.L."/>
            <person name="Wade C.M."/>
            <person name="Walker J.A."/>
            <person name="Waters P.D."/>
            <person name="Webber C."/>
            <person name="Weidman J.R."/>
            <person name="Xie X."/>
            <person name="Zody M.C."/>
            <person name="Baldwin J."/>
            <person name="Abdouelleil A."/>
            <person name="Abdulkadir J."/>
            <person name="Abebe A."/>
            <person name="Abera B."/>
            <person name="Abreu J."/>
            <person name="Acer S.C."/>
            <person name="Aftuck L."/>
            <person name="Alexander A."/>
            <person name="An P."/>
            <person name="Anderson E."/>
            <person name="Anderson S."/>
            <person name="Arachi H."/>
            <person name="Azer M."/>
            <person name="Bachantsang P."/>
            <person name="Barry A."/>
            <person name="Bayul T."/>
            <person name="Berlin A."/>
            <person name="Bessette D."/>
            <person name="Bloom T."/>
            <person name="Bloom T."/>
            <person name="Boguslavskiy L."/>
            <person name="Bonnet C."/>
            <person name="Boukhgalter B."/>
            <person name="Bourzgui I."/>
            <person name="Brown A."/>
            <person name="Cahill P."/>
            <person name="Channer S."/>
            <person name="Cheshatsang Y."/>
            <person name="Chuda L."/>
            <person name="Citroen M."/>
            <person name="Collymore A."/>
            <person name="Cooke P."/>
            <person name="Costello M."/>
            <person name="D'Aco K."/>
            <person name="Daza R."/>
            <person name="De Haan G."/>
            <person name="DeGray S."/>
            <person name="DeMaso C."/>
            <person name="Dhargay N."/>
            <person name="Dooley K."/>
            <person name="Dooley E."/>
            <person name="Doricent M."/>
            <person name="Dorje P."/>
            <person name="Dorjee K."/>
            <person name="Dupes A."/>
            <person name="Elong R."/>
            <person name="Falk J."/>
            <person name="Farina A."/>
            <person name="Faro S."/>
            <person name="Ferguson D."/>
            <person name="Fisher S."/>
            <person name="Foley C.D."/>
            <person name="Franke A."/>
            <person name="Friedrich D."/>
            <person name="Gadbois L."/>
            <person name="Gearin G."/>
            <person name="Gearin C.R."/>
            <person name="Giannoukos G."/>
            <person name="Goode T."/>
            <person name="Graham J."/>
            <person name="Grandbois E."/>
            <person name="Grewal S."/>
            <person name="Gyaltsen K."/>
            <person name="Hafez N."/>
            <person name="Hagos B."/>
            <person name="Hall J."/>
            <person name="Henson C."/>
            <person name="Hollinger A."/>
            <person name="Honan T."/>
            <person name="Huard M.D."/>
            <person name="Hughes L."/>
            <person name="Hurhula B."/>
            <person name="Husby M.E."/>
            <person name="Kamat A."/>
            <person name="Kanga B."/>
            <person name="Kashin S."/>
            <person name="Khazanovich D."/>
            <person name="Kisner P."/>
            <person name="Lance K."/>
            <person name="Lara M."/>
            <person name="Lee W."/>
            <person name="Lennon N."/>
            <person name="Letendre F."/>
            <person name="LeVine R."/>
            <person name="Lipovsky A."/>
            <person name="Liu X."/>
            <person name="Liu J."/>
            <person name="Liu S."/>
            <person name="Lokyitsang T."/>
            <person name="Lokyitsang Y."/>
            <person name="Lubonja R."/>
            <person name="Lui A."/>
            <person name="MacDonald P."/>
            <person name="Magnisalis V."/>
            <person name="Maru K."/>
            <person name="Matthews C."/>
            <person name="McCusker W."/>
            <person name="McDonough S."/>
            <person name="Mehta T."/>
            <person name="Meldrim J."/>
            <person name="Meneus L."/>
            <person name="Mihai O."/>
            <person name="Mihalev A."/>
            <person name="Mihova T."/>
            <person name="Mittelman R."/>
            <person name="Mlenga V."/>
            <person name="Montmayeur A."/>
            <person name="Mulrain L."/>
            <person name="Navidi A."/>
            <person name="Naylor J."/>
            <person name="Negash T."/>
            <person name="Nguyen T."/>
            <person name="Nguyen N."/>
            <person name="Nicol R."/>
            <person name="Norbu C."/>
            <person name="Norbu N."/>
            <person name="Novod N."/>
            <person name="O'Neill B."/>
            <person name="Osman S."/>
            <person name="Markiewicz E."/>
            <person name="Oyono O.L."/>
            <person name="Patti C."/>
            <person name="Phunkhang P."/>
            <person name="Pierre F."/>
            <person name="Priest M."/>
            <person name="Raghuraman S."/>
            <person name="Rege F."/>
            <person name="Reyes R."/>
            <person name="Rise C."/>
            <person name="Rogov P."/>
            <person name="Ross K."/>
            <person name="Ryan E."/>
            <person name="Settipalli S."/>
            <person name="Shea T."/>
            <person name="Sherpa N."/>
            <person name="Shi L."/>
            <person name="Shih D."/>
            <person name="Sparrow T."/>
            <person name="Spaulding J."/>
            <person name="Stalker J."/>
            <person name="Stange-Thomann N."/>
            <person name="Stavropoulos S."/>
            <person name="Stone C."/>
            <person name="Strader C."/>
            <person name="Tesfaye S."/>
            <person name="Thomson T."/>
            <person name="Thoulutsang Y."/>
            <person name="Thoulutsang D."/>
            <person name="Topham K."/>
            <person name="Topping I."/>
            <person name="Tsamla T."/>
            <person name="Vassiliev H."/>
            <person name="Vo A."/>
            <person name="Wangchuk T."/>
            <person name="Wangdi T."/>
            <person name="Weiand M."/>
            <person name="Wilkinson J."/>
            <person name="Wilson A."/>
            <person name="Yadav S."/>
            <person name="Young G."/>
            <person name="Yu Q."/>
            <person name="Zembek L."/>
            <person name="Zhong D."/>
            <person name="Zimmer A."/>
            <person name="Zwirko Z."/>
            <person name="Jaffe D.B."/>
            <person name="Alvarez P."/>
            <person name="Brockman W."/>
            <person name="Butler J."/>
            <person name="Chin C."/>
            <person name="Gnerre S."/>
            <person name="MacCallum I."/>
            <person name="Graves J.A."/>
            <person name="Ponting C.P."/>
            <person name="Breen M."/>
            <person name="Samollow P.B."/>
            <person name="Lander E.S."/>
            <person name="Lindblad-Toh K."/>
        </authorList>
    </citation>
    <scope>NUCLEOTIDE SEQUENCE [LARGE SCALE GENOMIC DNA]</scope>
</reference>
<comment type="function">
    <text evidence="11">Flagellar protein involved in sperm flagellum axoneme organization and function.</text>
</comment>
<dbReference type="Ensembl" id="ENSMODT00000023027.4">
    <property type="protein sequence ID" value="ENSMODP00000022629.4"/>
    <property type="gene ID" value="ENSMODG00000018147.5"/>
</dbReference>
<evidence type="ECO:0000256" key="7">
    <source>
        <dbReference type="ARBA" id="ARBA00023054"/>
    </source>
</evidence>
<evidence type="ECO:0000256" key="9">
    <source>
        <dbReference type="ARBA" id="ARBA00023212"/>
    </source>
</evidence>
<dbReference type="Pfam" id="PF00400">
    <property type="entry name" value="WD40"/>
    <property type="match status" value="2"/>
</dbReference>
<dbReference type="GO" id="GO:0007288">
    <property type="term" value="P:sperm axoneme assembly"/>
    <property type="evidence" value="ECO:0007669"/>
    <property type="project" value="Ensembl"/>
</dbReference>
<dbReference type="OrthoDB" id="1935234at2759"/>
<dbReference type="eggNOG" id="KOG2106">
    <property type="taxonomic scope" value="Eukaryota"/>
</dbReference>
<dbReference type="PANTHER" id="PTHR14885:SF3">
    <property type="entry name" value="CILIA- AND FLAGELLA-ASSOCIATED PROTEIN 44"/>
    <property type="match status" value="1"/>
</dbReference>
<dbReference type="STRING" id="13616.ENSMODP00000022629"/>
<evidence type="ECO:0000256" key="14">
    <source>
        <dbReference type="PROSITE-ProRule" id="PRU00221"/>
    </source>
</evidence>
<keyword evidence="4 14" id="KW-0853">WD repeat</keyword>
<gene>
    <name evidence="17" type="primary">CFAP44</name>
</gene>
<dbReference type="GeneTree" id="ENSGT00940000161555"/>
<dbReference type="FunFam" id="2.130.10.10:FF:000401">
    <property type="entry name" value="Cilia- and flagella-associated protein 44"/>
    <property type="match status" value="1"/>
</dbReference>
<dbReference type="FunFam" id="2.130.10.10:FF:002397">
    <property type="entry name" value="Cilia and flagella associated protein 44"/>
    <property type="match status" value="1"/>
</dbReference>
<protein>
    <recommendedName>
        <fullName evidence="13">Cilia- and flagella-associated protein 44</fullName>
    </recommendedName>
</protein>
<keyword evidence="6" id="KW-0282">Flagellum</keyword>
<evidence type="ECO:0000256" key="4">
    <source>
        <dbReference type="ARBA" id="ARBA00022574"/>
    </source>
</evidence>
<dbReference type="CTD" id="55779"/>
<organism evidence="17 18">
    <name type="scientific">Monodelphis domestica</name>
    <name type="common">Gray short-tailed opossum</name>
    <dbReference type="NCBI Taxonomy" id="13616"/>
    <lineage>
        <taxon>Eukaryota</taxon>
        <taxon>Metazoa</taxon>
        <taxon>Chordata</taxon>
        <taxon>Craniata</taxon>
        <taxon>Vertebrata</taxon>
        <taxon>Euteleostomi</taxon>
        <taxon>Mammalia</taxon>
        <taxon>Metatheria</taxon>
        <taxon>Didelphimorphia</taxon>
        <taxon>Didelphidae</taxon>
        <taxon>Monodelphis</taxon>
    </lineage>
</organism>
<evidence type="ECO:0000256" key="16">
    <source>
        <dbReference type="SAM" id="MobiDB-lite"/>
    </source>
</evidence>
<reference evidence="17" key="2">
    <citation type="submission" date="2025-08" db="UniProtKB">
        <authorList>
            <consortium name="Ensembl"/>
        </authorList>
    </citation>
    <scope>IDENTIFICATION</scope>
</reference>
<comment type="subcellular location">
    <subcellularLocation>
        <location evidence="1">Cytoplasm</location>
        <location evidence="1">Cytoskeleton</location>
        <location evidence="1">Flagellum axoneme</location>
    </subcellularLocation>
</comment>
<dbReference type="Proteomes" id="UP000002280">
    <property type="component" value="Chromosome 4"/>
</dbReference>
<keyword evidence="10" id="KW-0966">Cell projection</keyword>
<proteinExistence type="inferred from homology"/>
<evidence type="ECO:0000256" key="3">
    <source>
        <dbReference type="ARBA" id="ARBA00022553"/>
    </source>
</evidence>
<keyword evidence="7 15" id="KW-0175">Coiled coil</keyword>
<feature type="coiled-coil region" evidence="15">
    <location>
        <begin position="1521"/>
        <end position="1576"/>
    </location>
</feature>
<evidence type="ECO:0000256" key="5">
    <source>
        <dbReference type="ARBA" id="ARBA00022737"/>
    </source>
</evidence>
<dbReference type="SMART" id="SM00320">
    <property type="entry name" value="WD40"/>
    <property type="match status" value="8"/>
</dbReference>
<feature type="compositionally biased region" description="Acidic residues" evidence="16">
    <location>
        <begin position="14"/>
        <end position="31"/>
    </location>
</feature>
<dbReference type="Gene3D" id="2.130.10.10">
    <property type="entry name" value="YVTN repeat-like/Quinoprotein amine dehydrogenase"/>
    <property type="match status" value="3"/>
</dbReference>
<dbReference type="InterPro" id="IPR001680">
    <property type="entry name" value="WD40_rpt"/>
</dbReference>
<dbReference type="HOGENOM" id="CLU_000928_0_0_1"/>
<feature type="coiled-coil region" evidence="15">
    <location>
        <begin position="1604"/>
        <end position="1631"/>
    </location>
</feature>
<sequence length="1807" mass="209663">MDQKGEPEKPDADIQGDEYSDEDDELYEEFGDFPGRLKTSGEESDYQEEIFLEEQEEEEEPVKKIPEDFFYDYDQVASAPFVSSNSGIPINLLTVIYSFGYDSTKRNNLHLLDSQTIIYIAGNQLVFLDLKTAEQTYLRSSSGGGIGALAIHPDNTYFVVAEKGFYPTVVIYEYPSLRPYRILRGGTDEAYAHASFNFNGLLLATVGSHPDYTLTIWNWKEEVPVLRTKAFGQDVFKVTFNPENEEQLTTAGSGHIKFWLMALTFTGLKLQGYLGRFGKTAVTDIEGYMELPDGKVLSGSEWGNLLLWEGGLIKVELCRHARRTCHVGPINQIMIDEGEVITVGDDGCIRIWDFETIDTADAIDESEMLEMEPINELRVGRNVKLSSMVKLFIPGNSIWYAQDSNGAIWKLDLSFSNITQDPQCLFSFHSGPIAAMTVSPFTYLMATTSKDCTVRIFDFAARIYLAQLSFRRGGTALTWAPRMVSHKGGLIVAGFEDGVVRILELYDPTGIMMFAGRRKIIAAQLQMTQVFKPHTDAVTALAFEQNGEVLATGSKDKTVFFFTVGRSYEPIGFINAPGPVTQLVWTPKSHDISFLMVICENGYILQVPVPQPRETEELATYELKELPIQCFHFMSIKSRILRDIEIENRRKKKEAKEKEKEEKRKLRLQMIRQMQTEGEEEEEIVEEEEEEEEIEEEEPLPEIFIPPHPCPVLCGFYSAPGKFWISMGGYDSGFLYHCKFPTEQSKSMEEQQDEPFDFHHVDDTDNNPIRVISFSLTKQMMFCGMQDGKIRVYILRDKSLNLTDMKNYWSFSVHDNDYGHIQALYPSYDDRFVLSVGGDGNIFVYNVLSEEEIEEGLRAAVPPPRIGLEPDKHIKDIEDPYAFSIEGARQKREYDQIMKEVEEIKAHKREKLKELREEFQKLLEKNAELPEHMQLHRHEFDVDSKVREDTERTTVQQIKQVEKELAWEKEKHRIALLKLQQRFRDSLEFDTIIIHAIQSEHKISTYRLLKLSTKITKAKRISQSERRLSKFDWKEKELPTKKDSQKESAQIISTAEEIFLDKERKGKPRTLSEIMVENQINKLKKIILKAERAQYKILQRRKEWEELYKSKPEDDYEDPKDVQAIKEAQQNMGDFNLKTSPDYKIPEHMRINAAKKEEEIGILETMAHDKKFKMNKCIVSLRDQKIAVIEEIQCLVQELKTIHLILPEAKHLPIPEVPQLYPEEVPERKFQYDDEILLAFKLGEERKAQQKEQEEKRQEGDFFGGFAATKEQHSHKEGELGRRDSKISKIPLIIIPEIQKPVEFPKVDLTEVEVEILKREEIRNVYMQQHLIDRIKELILTFDAEFRLLRHQKLKLDIQMKLADLHHVTLFQEMLLLKNFEKQENTLQERVNSLDREEQDMKWRINENLAEMEERKSEITKLQDQEKTLYASFQTTLGENNKFANFLMKVLKKNIKRVKKKEVEGEEDEDESSKEESDDESSLESGEEESESEDEAFDETMGLANCDPALYEMTLQLREKRLDIEEALSDEKKALDNLKKEYEAMSKKVKVVGSNLRTAEEALEAYQREKQQRLNELLVVVPLKLHQIECVELGEIPSDLSNALVFSNSSLQHLQERIVQLQEENFEQHELNKECRERRKKLIFEKREMAKKITTMKEMVSKLMINKFGREIDLEALQTLSVNKKLEELKIKKMKKELSNAKEIKSCEEKISQVRWDLLMKTKEHTKKLQQMNELCLEKRELENRLNTLQRQQGNAFQGPRKADIVAREKISELIQVQANKILALKEEIAILRRKGGLILPPISNNH</sequence>
<evidence type="ECO:0000256" key="11">
    <source>
        <dbReference type="ARBA" id="ARBA00055223"/>
    </source>
</evidence>